<dbReference type="OrthoDB" id="416222at2759"/>
<keyword evidence="12" id="KW-0326">Glycosidase</keyword>
<keyword evidence="21" id="KW-1185">Reference proteome</keyword>
<dbReference type="GO" id="GO:0008422">
    <property type="term" value="F:beta-glucosidase activity"/>
    <property type="evidence" value="ECO:0007669"/>
    <property type="project" value="UniProtKB-EC"/>
</dbReference>
<dbReference type="Pfam" id="PF01915">
    <property type="entry name" value="Glyco_hydro_3_C"/>
    <property type="match status" value="1"/>
</dbReference>
<dbReference type="Gene3D" id="2.60.40.10">
    <property type="entry name" value="Immunoglobulins"/>
    <property type="match status" value="1"/>
</dbReference>
<evidence type="ECO:0000256" key="16">
    <source>
        <dbReference type="ARBA" id="ARBA00083231"/>
    </source>
</evidence>
<dbReference type="RefSeq" id="XP_028463898.1">
    <property type="nucleotide sequence ID" value="XM_028609546.1"/>
</dbReference>
<evidence type="ECO:0000256" key="6">
    <source>
        <dbReference type="ARBA" id="ARBA00022525"/>
    </source>
</evidence>
<evidence type="ECO:0000259" key="19">
    <source>
        <dbReference type="SMART" id="SM01217"/>
    </source>
</evidence>
<evidence type="ECO:0000256" key="7">
    <source>
        <dbReference type="ARBA" id="ARBA00022729"/>
    </source>
</evidence>
<evidence type="ECO:0000256" key="14">
    <source>
        <dbReference type="ARBA" id="ARBA00070030"/>
    </source>
</evidence>
<feature type="domain" description="Fibronectin type III-like" evidence="19">
    <location>
        <begin position="650"/>
        <end position="720"/>
    </location>
</feature>
<dbReference type="Pfam" id="PF00933">
    <property type="entry name" value="Glyco_hydro_3"/>
    <property type="match status" value="1"/>
</dbReference>
<evidence type="ECO:0000256" key="15">
    <source>
        <dbReference type="ARBA" id="ARBA00078013"/>
    </source>
</evidence>
<dbReference type="EMBL" id="ML119060">
    <property type="protein sequence ID" value="ROT36092.1"/>
    <property type="molecule type" value="Genomic_DNA"/>
</dbReference>
<evidence type="ECO:0000256" key="4">
    <source>
        <dbReference type="ARBA" id="ARBA00005336"/>
    </source>
</evidence>
<comment type="subcellular location">
    <subcellularLocation>
        <location evidence="2">Secreted</location>
    </subcellularLocation>
</comment>
<evidence type="ECO:0000313" key="21">
    <source>
        <dbReference type="Proteomes" id="UP000272025"/>
    </source>
</evidence>
<proteinExistence type="inferred from homology"/>
<protein>
    <recommendedName>
        <fullName evidence="14">Beta-glucosidase cel3A</fullName>
        <ecNumber evidence="5">3.2.1.21</ecNumber>
    </recommendedName>
    <alternativeName>
        <fullName evidence="15">Beta-D-glucoside glucohydrolase cel3A</fullName>
    </alternativeName>
    <alternativeName>
        <fullName evidence="17">Cellobiase cel3A</fullName>
    </alternativeName>
    <alternativeName>
        <fullName evidence="16">Gentiobiase cel3A</fullName>
    </alternativeName>
</protein>
<evidence type="ECO:0000256" key="18">
    <source>
        <dbReference type="SAM" id="SignalP"/>
    </source>
</evidence>
<reference evidence="20 21" key="1">
    <citation type="journal article" date="2018" name="Mol. Ecol.">
        <title>The obligate alkalophilic soda-lake fungus Sodiomyces alkalinus has shifted to a protein diet.</title>
        <authorList>
            <person name="Grum-Grzhimaylo A.A."/>
            <person name="Falkoski D.L."/>
            <person name="van den Heuvel J."/>
            <person name="Valero-Jimenez C.A."/>
            <person name="Min B."/>
            <person name="Choi I.G."/>
            <person name="Lipzen A."/>
            <person name="Daum C.G."/>
            <person name="Aanen D.K."/>
            <person name="Tsang A."/>
            <person name="Henrissat B."/>
            <person name="Bilanenko E.N."/>
            <person name="de Vries R.P."/>
            <person name="van Kan J.A.L."/>
            <person name="Grigoriev I.V."/>
            <person name="Debets A.J.M."/>
        </authorList>
    </citation>
    <scope>NUCLEOTIDE SEQUENCE [LARGE SCALE GENOMIC DNA]</scope>
    <source>
        <strain evidence="20 21">F11</strain>
    </source>
</reference>
<keyword evidence="11" id="KW-0119">Carbohydrate metabolism</keyword>
<keyword evidence="6" id="KW-0964">Secreted</keyword>
<evidence type="ECO:0000256" key="12">
    <source>
        <dbReference type="ARBA" id="ARBA00023295"/>
    </source>
</evidence>
<dbReference type="InterPro" id="IPR036881">
    <property type="entry name" value="Glyco_hydro_3_C_sf"/>
</dbReference>
<gene>
    <name evidence="20" type="ORF">SODALDRAFT_320540</name>
</gene>
<dbReference type="FunFam" id="3.20.20.300:FF:000002">
    <property type="entry name" value="Probable beta-glucosidase"/>
    <property type="match status" value="1"/>
</dbReference>
<evidence type="ECO:0000256" key="10">
    <source>
        <dbReference type="ARBA" id="ARBA00023180"/>
    </source>
</evidence>
<dbReference type="InterPro" id="IPR013783">
    <property type="entry name" value="Ig-like_fold"/>
</dbReference>
<dbReference type="FunFam" id="3.40.50.1700:FF:000003">
    <property type="entry name" value="Probable beta-glucosidase"/>
    <property type="match status" value="1"/>
</dbReference>
<name>A0A3N2PNM1_SODAK</name>
<dbReference type="AlphaFoldDB" id="A0A3N2PNM1"/>
<dbReference type="EC" id="3.2.1.21" evidence="5"/>
<dbReference type="PANTHER" id="PTHR42715">
    <property type="entry name" value="BETA-GLUCOSIDASE"/>
    <property type="match status" value="1"/>
</dbReference>
<evidence type="ECO:0000313" key="20">
    <source>
        <dbReference type="EMBL" id="ROT36092.1"/>
    </source>
</evidence>
<evidence type="ECO:0000256" key="11">
    <source>
        <dbReference type="ARBA" id="ARBA00023277"/>
    </source>
</evidence>
<evidence type="ECO:0000256" key="9">
    <source>
        <dbReference type="ARBA" id="ARBA00023001"/>
    </source>
</evidence>
<comment type="catalytic activity">
    <reaction evidence="1">
        <text>Hydrolysis of terminal, non-reducing beta-D-glucosyl residues with release of beta-D-glucose.</text>
        <dbReference type="EC" id="3.2.1.21"/>
    </reaction>
</comment>
<evidence type="ECO:0000256" key="17">
    <source>
        <dbReference type="ARBA" id="ARBA00083611"/>
    </source>
</evidence>
<dbReference type="FunFam" id="2.60.40.10:FF:000757">
    <property type="entry name" value="Beta-glucosidase G"/>
    <property type="match status" value="1"/>
</dbReference>
<dbReference type="Gene3D" id="3.20.20.300">
    <property type="entry name" value="Glycoside hydrolase, family 3, N-terminal domain"/>
    <property type="match status" value="1"/>
</dbReference>
<evidence type="ECO:0000256" key="3">
    <source>
        <dbReference type="ARBA" id="ARBA00004987"/>
    </source>
</evidence>
<dbReference type="InterPro" id="IPR002772">
    <property type="entry name" value="Glyco_hydro_3_C"/>
</dbReference>
<dbReference type="PRINTS" id="PR00133">
    <property type="entry name" value="GLHYDRLASE3"/>
</dbReference>
<evidence type="ECO:0000256" key="1">
    <source>
        <dbReference type="ARBA" id="ARBA00000448"/>
    </source>
</evidence>
<dbReference type="InterPro" id="IPR001764">
    <property type="entry name" value="Glyco_hydro_3_N"/>
</dbReference>
<accession>A0A3N2PNM1</accession>
<feature type="chain" id="PRO_5018067844" description="Beta-glucosidase cel3A" evidence="18">
    <location>
        <begin position="20"/>
        <end position="794"/>
    </location>
</feature>
<evidence type="ECO:0000256" key="5">
    <source>
        <dbReference type="ARBA" id="ARBA00012744"/>
    </source>
</evidence>
<keyword evidence="8" id="KW-0378">Hydrolase</keyword>
<dbReference type="SMART" id="SM01217">
    <property type="entry name" value="Fn3_like"/>
    <property type="match status" value="1"/>
</dbReference>
<comment type="pathway">
    <text evidence="3">Glycan metabolism; cellulose degradation.</text>
</comment>
<dbReference type="InterPro" id="IPR036962">
    <property type="entry name" value="Glyco_hydro_3_N_sf"/>
</dbReference>
<dbReference type="SUPFAM" id="SSF52279">
    <property type="entry name" value="Beta-D-glucan exohydrolase, C-terminal domain"/>
    <property type="match status" value="1"/>
</dbReference>
<dbReference type="InterPro" id="IPR050288">
    <property type="entry name" value="Cellulose_deg_GH3"/>
</dbReference>
<keyword evidence="9" id="KW-0136">Cellulose degradation</keyword>
<evidence type="ECO:0000256" key="8">
    <source>
        <dbReference type="ARBA" id="ARBA00022801"/>
    </source>
</evidence>
<dbReference type="Pfam" id="PF14310">
    <property type="entry name" value="Fn3-like"/>
    <property type="match status" value="1"/>
</dbReference>
<organism evidence="20 21">
    <name type="scientific">Sodiomyces alkalinus (strain CBS 110278 / VKM F-3762 / F11)</name>
    <name type="common">Alkaliphilic filamentous fungus</name>
    <dbReference type="NCBI Taxonomy" id="1314773"/>
    <lineage>
        <taxon>Eukaryota</taxon>
        <taxon>Fungi</taxon>
        <taxon>Dikarya</taxon>
        <taxon>Ascomycota</taxon>
        <taxon>Pezizomycotina</taxon>
        <taxon>Sordariomycetes</taxon>
        <taxon>Hypocreomycetidae</taxon>
        <taxon>Glomerellales</taxon>
        <taxon>Plectosphaerellaceae</taxon>
        <taxon>Sodiomyces</taxon>
    </lineage>
</organism>
<keyword evidence="10" id="KW-0325">Glycoprotein</keyword>
<dbReference type="STRING" id="1314773.A0A3N2PNM1"/>
<comment type="similarity">
    <text evidence="4">Belongs to the glycosyl hydrolase 3 family.</text>
</comment>
<dbReference type="InterPro" id="IPR026891">
    <property type="entry name" value="Fn3-like"/>
</dbReference>
<feature type="signal peptide" evidence="18">
    <location>
        <begin position="1"/>
        <end position="19"/>
    </location>
</feature>
<keyword evidence="7 18" id="KW-0732">Signal</keyword>
<dbReference type="InterPro" id="IPR017853">
    <property type="entry name" value="GH"/>
</dbReference>
<sequence length="794" mass="86070">MHPPKLIATLAACAVQVLAQHGPRTWPEAYDLAEAAFARLSQSEKIGIVTGIGWNQEPLGPCIGNTSPAWSIGYPSLCLHDGPQGIRWADGVTAFTPAVQAASTWDRRLISERGTFLGEEFRGKGIHVILGPAPGPLGKNPNGGRNWEGFSPDPYLQGIATALTVTATQDVGVQTAVKHFIANEQEVNRETISSNVDDRSMHELYLWPFADAIHADATSVMCAYNRVNGTYACENDVVLTRLLKEEMGFPGYVMSDWFVAQQTTAGSANAGMDMATPGSDWGGGNQLWGPRLQQAIDRGDVPQSRLDDMVRRILAAWYLVGQDEGFPPVDFDVDVQADHARNVRDVARDGTVLLKNDDNILPLRFPGRVAVIGSSSVPNPNGINSCLDHGCDRGALGMGWGSGAVMYPYFVAPLQAIQEQARADGFEVVSSATDSVNAGANAARGADVAIVFITANSGEAYITVEGNPGDRIDLDPWHNGNELVEAVAAANENVVVVVHSTGPVILERILAQPNVKAIVWGGLPSQENGNAAVDILWGKVNPNGKLPYTIARSMQDYSSTVQFEGLQDNFEEGLYIDYRHFDAEDIAPRYEFGFGLSFTTFGYSDLHIDAELDPGPAYGDIIPGGRADLFGEPVRVDVTITNTGDVAGAEVPQLYLGLPESAPPTPPKQLRGFDKVWLAPGESQVVTFDLRRKDVSYWDVGLQEWVVPLGTFRVFVGSSSRDIRAEGEFVSGCFHGQYAAIRAKACDERNQNRSGPMVLWSAVTTFGRCVKYRVGSLQNVSNPEFRHITWDITY</sequence>
<dbReference type="GO" id="GO:0005576">
    <property type="term" value="C:extracellular region"/>
    <property type="evidence" value="ECO:0007669"/>
    <property type="project" value="UniProtKB-SubCell"/>
</dbReference>
<dbReference type="Proteomes" id="UP000272025">
    <property type="component" value="Unassembled WGS sequence"/>
</dbReference>
<evidence type="ECO:0000256" key="13">
    <source>
        <dbReference type="ARBA" id="ARBA00023326"/>
    </source>
</evidence>
<dbReference type="Gene3D" id="3.40.50.1700">
    <property type="entry name" value="Glycoside hydrolase family 3 C-terminal domain"/>
    <property type="match status" value="1"/>
</dbReference>
<dbReference type="SUPFAM" id="SSF51445">
    <property type="entry name" value="(Trans)glycosidases"/>
    <property type="match status" value="1"/>
</dbReference>
<dbReference type="GeneID" id="39578024"/>
<dbReference type="PANTHER" id="PTHR42715:SF28">
    <property type="entry name" value="BETA-GLUCOSIDASE L-RELATED"/>
    <property type="match status" value="1"/>
</dbReference>
<evidence type="ECO:0000256" key="2">
    <source>
        <dbReference type="ARBA" id="ARBA00004613"/>
    </source>
</evidence>
<dbReference type="GO" id="GO:0030245">
    <property type="term" value="P:cellulose catabolic process"/>
    <property type="evidence" value="ECO:0007669"/>
    <property type="project" value="UniProtKB-KW"/>
</dbReference>
<keyword evidence="13" id="KW-0624">Polysaccharide degradation</keyword>